<protein>
    <submittedName>
        <fullName evidence="3">Amino acid racemase</fullName>
        <ecNumber evidence="3">5.1.1.-</ecNumber>
    </submittedName>
</protein>
<dbReference type="Gene3D" id="3.40.50.1860">
    <property type="match status" value="1"/>
</dbReference>
<proteinExistence type="inferred from homology"/>
<dbReference type="EMBL" id="DXES01000138">
    <property type="protein sequence ID" value="HIX65862.1"/>
    <property type="molecule type" value="Genomic_DNA"/>
</dbReference>
<reference evidence="3" key="2">
    <citation type="submission" date="2021-04" db="EMBL/GenBank/DDBJ databases">
        <authorList>
            <person name="Gilroy R."/>
        </authorList>
    </citation>
    <scope>NUCLEOTIDE SEQUENCE</scope>
    <source>
        <strain evidence="3">CHK188-5543</strain>
    </source>
</reference>
<dbReference type="Proteomes" id="UP000886800">
    <property type="component" value="Unassembled WGS sequence"/>
</dbReference>
<dbReference type="EC" id="5.1.1.-" evidence="3"/>
<dbReference type="InterPro" id="IPR001920">
    <property type="entry name" value="Asp/Glu_race"/>
</dbReference>
<evidence type="ECO:0000313" key="4">
    <source>
        <dbReference type="Proteomes" id="UP000886800"/>
    </source>
</evidence>
<comment type="similarity">
    <text evidence="1">Belongs to the aspartate/glutamate racemases family.</text>
</comment>
<dbReference type="InterPro" id="IPR004380">
    <property type="entry name" value="Asp_race"/>
</dbReference>
<accession>A0A9D2B879</accession>
<feature type="non-terminal residue" evidence="3">
    <location>
        <position position="1"/>
    </location>
</feature>
<dbReference type="GO" id="GO:0047661">
    <property type="term" value="F:amino-acid racemase activity"/>
    <property type="evidence" value="ECO:0007669"/>
    <property type="project" value="InterPro"/>
</dbReference>
<reference evidence="3" key="1">
    <citation type="journal article" date="2021" name="PeerJ">
        <title>Extensive microbial diversity within the chicken gut microbiome revealed by metagenomics and culture.</title>
        <authorList>
            <person name="Gilroy R."/>
            <person name="Ravi A."/>
            <person name="Getino M."/>
            <person name="Pursley I."/>
            <person name="Horton D.L."/>
            <person name="Alikhan N.F."/>
            <person name="Baker D."/>
            <person name="Gharbi K."/>
            <person name="Hall N."/>
            <person name="Watson M."/>
            <person name="Adriaenssens E.M."/>
            <person name="Foster-Nyarko E."/>
            <person name="Jarju S."/>
            <person name="Secka A."/>
            <person name="Antonio M."/>
            <person name="Oren A."/>
            <person name="Chaudhuri R.R."/>
            <person name="La Ragione R."/>
            <person name="Hildebrand F."/>
            <person name="Pallen M.J."/>
        </authorList>
    </citation>
    <scope>NUCLEOTIDE SEQUENCE</scope>
    <source>
        <strain evidence="3">CHK188-5543</strain>
    </source>
</reference>
<sequence>TRYTMEQAFYREKLEERGIRVLVPQAPGRELVNRVIFQELCLGQVRAESRQAFLREMDALAAQGAQGVILGCTEIGMLVSQADTAIPLFDTTRLHAQRAVELALAD</sequence>
<dbReference type="PANTHER" id="PTHR21198:SF7">
    <property type="entry name" value="ASPARTATE-GLUTAMATE RACEMASE FAMILY"/>
    <property type="match status" value="1"/>
</dbReference>
<evidence type="ECO:0000256" key="2">
    <source>
        <dbReference type="ARBA" id="ARBA00023235"/>
    </source>
</evidence>
<organism evidence="3 4">
    <name type="scientific">Candidatus Anaerotruncus excrementipullorum</name>
    <dbReference type="NCBI Taxonomy" id="2838465"/>
    <lineage>
        <taxon>Bacteria</taxon>
        <taxon>Bacillati</taxon>
        <taxon>Bacillota</taxon>
        <taxon>Clostridia</taxon>
        <taxon>Eubacteriales</taxon>
        <taxon>Oscillospiraceae</taxon>
        <taxon>Anaerotruncus</taxon>
    </lineage>
</organism>
<dbReference type="PANTHER" id="PTHR21198">
    <property type="entry name" value="GLUTAMATE RACEMASE"/>
    <property type="match status" value="1"/>
</dbReference>
<keyword evidence="2 3" id="KW-0413">Isomerase</keyword>
<dbReference type="Pfam" id="PF01177">
    <property type="entry name" value="Asp_Glu_race"/>
    <property type="match status" value="1"/>
</dbReference>
<comment type="caution">
    <text evidence="3">The sequence shown here is derived from an EMBL/GenBank/DDBJ whole genome shotgun (WGS) entry which is preliminary data.</text>
</comment>
<dbReference type="SUPFAM" id="SSF53681">
    <property type="entry name" value="Aspartate/glutamate racemase"/>
    <property type="match status" value="1"/>
</dbReference>
<evidence type="ECO:0000256" key="1">
    <source>
        <dbReference type="ARBA" id="ARBA00007847"/>
    </source>
</evidence>
<name>A0A9D2B879_9FIRM</name>
<gene>
    <name evidence="3" type="ORF">H9736_06380</name>
</gene>
<dbReference type="NCBIfam" id="TIGR00035">
    <property type="entry name" value="asp_race"/>
    <property type="match status" value="1"/>
</dbReference>
<dbReference type="AlphaFoldDB" id="A0A9D2B879"/>
<dbReference type="InterPro" id="IPR015942">
    <property type="entry name" value="Asp/Glu/hydantoin_racemase"/>
</dbReference>
<evidence type="ECO:0000313" key="3">
    <source>
        <dbReference type="EMBL" id="HIX65862.1"/>
    </source>
</evidence>